<dbReference type="Proteomes" id="UP000321497">
    <property type="component" value="Unassembled WGS sequence"/>
</dbReference>
<proteinExistence type="predicted"/>
<accession>A0A5C6YZ50</accession>
<name>A0A5C6YZ50_9FLAO</name>
<keyword evidence="2" id="KW-1185">Reference proteome</keyword>
<evidence type="ECO:0000313" key="1">
    <source>
        <dbReference type="EMBL" id="TXD72707.1"/>
    </source>
</evidence>
<protein>
    <submittedName>
        <fullName evidence="1">Toxin</fullName>
    </submittedName>
</protein>
<dbReference type="OrthoDB" id="1366475at2"/>
<sequence>MQATEEEVKIFLQEFFAKINANIGGVGIIIKRERAANLQTILDLELTNITVRQHLKKLTYKDFYRGPTEDSDGGPGLWEFGKEIKGKEVYIKITMGYINKPTICISFHYPVRTIKYPFK</sequence>
<evidence type="ECO:0000313" key="2">
    <source>
        <dbReference type="Proteomes" id="UP000321497"/>
    </source>
</evidence>
<dbReference type="EMBL" id="VORT01000007">
    <property type="protein sequence ID" value="TXD72707.1"/>
    <property type="molecule type" value="Genomic_DNA"/>
</dbReference>
<dbReference type="RefSeq" id="WP_111844384.1">
    <property type="nucleotide sequence ID" value="NZ_UEGI01000006.1"/>
</dbReference>
<gene>
    <name evidence="1" type="ORF">ESU54_10825</name>
</gene>
<organism evidence="1 2">
    <name type="scientific">Aequorivita antarctica</name>
    <dbReference type="NCBI Taxonomy" id="153266"/>
    <lineage>
        <taxon>Bacteria</taxon>
        <taxon>Pseudomonadati</taxon>
        <taxon>Bacteroidota</taxon>
        <taxon>Flavobacteriia</taxon>
        <taxon>Flavobacteriales</taxon>
        <taxon>Flavobacteriaceae</taxon>
        <taxon>Aequorivita</taxon>
    </lineage>
</organism>
<comment type="caution">
    <text evidence="1">The sequence shown here is derived from an EMBL/GenBank/DDBJ whole genome shotgun (WGS) entry which is preliminary data.</text>
</comment>
<reference evidence="1 2" key="1">
    <citation type="submission" date="2019-08" db="EMBL/GenBank/DDBJ databases">
        <title>Genome of Aequorivita antarctica SW49 (type strain).</title>
        <authorList>
            <person name="Bowman J.P."/>
        </authorList>
    </citation>
    <scope>NUCLEOTIDE SEQUENCE [LARGE SCALE GENOMIC DNA]</scope>
    <source>
        <strain evidence="1 2">SW49</strain>
    </source>
</reference>
<dbReference type="AlphaFoldDB" id="A0A5C6YZ50"/>